<organism evidence="3 4">
    <name type="scientific">Niveispirillum lacus</name>
    <dbReference type="NCBI Taxonomy" id="1981099"/>
    <lineage>
        <taxon>Bacteria</taxon>
        <taxon>Pseudomonadati</taxon>
        <taxon>Pseudomonadota</taxon>
        <taxon>Alphaproteobacteria</taxon>
        <taxon>Rhodospirillales</taxon>
        <taxon>Azospirillaceae</taxon>
        <taxon>Niveispirillum</taxon>
    </lineage>
</organism>
<feature type="chain" id="PRO_5042564895" evidence="2">
    <location>
        <begin position="21"/>
        <end position="683"/>
    </location>
</feature>
<evidence type="ECO:0000313" key="3">
    <source>
        <dbReference type="EMBL" id="OYQ34811.1"/>
    </source>
</evidence>
<dbReference type="AlphaFoldDB" id="A0A255Z061"/>
<protein>
    <submittedName>
        <fullName evidence="3">Uncharacterized protein</fullName>
    </submittedName>
</protein>
<comment type="caution">
    <text evidence="3">The sequence shown here is derived from an EMBL/GenBank/DDBJ whole genome shotgun (WGS) entry which is preliminary data.</text>
</comment>
<keyword evidence="1" id="KW-1133">Transmembrane helix</keyword>
<name>A0A255Z061_9PROT</name>
<feature type="transmembrane region" description="Helical" evidence="1">
    <location>
        <begin position="652"/>
        <end position="672"/>
    </location>
</feature>
<keyword evidence="1" id="KW-0472">Membrane</keyword>
<keyword evidence="4" id="KW-1185">Reference proteome</keyword>
<dbReference type="UniPathway" id="UPA00694"/>
<dbReference type="EMBL" id="NOXU01000027">
    <property type="protein sequence ID" value="OYQ34811.1"/>
    <property type="molecule type" value="Genomic_DNA"/>
</dbReference>
<keyword evidence="2" id="KW-0732">Signal</keyword>
<accession>A0A255Z061</accession>
<evidence type="ECO:0000256" key="2">
    <source>
        <dbReference type="SAM" id="SignalP"/>
    </source>
</evidence>
<keyword evidence="1" id="KW-0812">Transmembrane</keyword>
<reference evidence="3 4" key="1">
    <citation type="submission" date="2017-07" db="EMBL/GenBank/DDBJ databases">
        <title>Niveispirillum cyanobacteriorum sp. nov., isolated from cyanobacterial aggregates in a eutrophic lake.</title>
        <authorList>
            <person name="Cai H."/>
        </authorList>
    </citation>
    <scope>NUCLEOTIDE SEQUENCE [LARGE SCALE GENOMIC DNA]</scope>
    <source>
        <strain evidence="4">TH1-14</strain>
    </source>
</reference>
<dbReference type="Gene3D" id="2.60.120.260">
    <property type="entry name" value="Galactose-binding domain-like"/>
    <property type="match status" value="1"/>
</dbReference>
<dbReference type="Proteomes" id="UP000216998">
    <property type="component" value="Unassembled WGS sequence"/>
</dbReference>
<evidence type="ECO:0000256" key="1">
    <source>
        <dbReference type="SAM" id="Phobius"/>
    </source>
</evidence>
<dbReference type="RefSeq" id="WP_094456064.1">
    <property type="nucleotide sequence ID" value="NZ_NOXU01000027.1"/>
</dbReference>
<evidence type="ECO:0000313" key="4">
    <source>
        <dbReference type="Proteomes" id="UP000216998"/>
    </source>
</evidence>
<feature type="signal peptide" evidence="2">
    <location>
        <begin position="1"/>
        <end position="20"/>
    </location>
</feature>
<sequence>MRHALIAAFFTTLYTGTALVAPVMAADPADPAIRTVTLRDLGYPNGVTLSGISARQDVFFPLPAWVPTDNLQLEMNLDTVLAEGQRASVQLLLDDQPRWTGALKAGAHAQSVATSLKRVDTRQAFTKATIAWGAQWTDNRCVDQRLPGGFVTLSPDSAVTYRIDPARIDSVRAAWSALGPRVSIFVSAEGLSATQFQAVIRLAATLIREGRRVQIIRIPSAATPAADATAAQVGLPPPPPLPTLAEMDTGSVFVASRAEINDFISVMQAKAGPERKYELDTSGGADIGLLKGMGAPSIALLDGIDGEKVRFLTDGWSALSDMTANAITIAKPPPASLIGADGIPFAALGLGQGVQELVDRAEWPLRLDYTQVPHGQRPAALEIELAPGSTMGDRPQLLHVFVNNTLLRSVSLTDGGKVQRMSVPLPDGLLGRSNAIRIVLQRQPSGGDCREAPLASPAQILPGSRVTLAPDNTKPGDFYALSPAMAKGATLVVTADQLRDLNAINLAARIVADLVPVQAPLSVIIGDGKAVPITPFIQLPGASLPGKADLPVRLDRGAVSVQDRSGQVLLDITGSSGLVTAQLTNLDDTPGLSLTTHDGRVPPGIPRLSFDRGNVAFADATGMLMAFDTVRDRAVRVVVADDAGWADWLDRFRIVLVLGAWGLLTLVGVGALRRWYRNRPPKT</sequence>
<gene>
    <name evidence="3" type="ORF">CHU95_09470</name>
</gene>
<proteinExistence type="predicted"/>